<feature type="transmembrane region" description="Helical" evidence="6">
    <location>
        <begin position="370"/>
        <end position="390"/>
    </location>
</feature>
<dbReference type="PANTHER" id="PTHR23506">
    <property type="entry name" value="GH10249P"/>
    <property type="match status" value="1"/>
</dbReference>
<dbReference type="GO" id="GO:0043195">
    <property type="term" value="C:terminal bouton"/>
    <property type="evidence" value="ECO:0007669"/>
    <property type="project" value="TreeGrafter"/>
</dbReference>
<dbReference type="Gene3D" id="1.20.1250.20">
    <property type="entry name" value="MFS general substrate transporter like domains"/>
    <property type="match status" value="2"/>
</dbReference>
<keyword evidence="5 6" id="KW-0472">Membrane</keyword>
<dbReference type="Proteomes" id="UP000197619">
    <property type="component" value="Unassembled WGS sequence"/>
</dbReference>
<feature type="transmembrane region" description="Helical" evidence="6">
    <location>
        <begin position="396"/>
        <end position="421"/>
    </location>
</feature>
<dbReference type="GO" id="GO:0015842">
    <property type="term" value="P:aminergic neurotransmitter loading into synaptic vesicle"/>
    <property type="evidence" value="ECO:0007669"/>
    <property type="project" value="TreeGrafter"/>
</dbReference>
<evidence type="ECO:0000256" key="3">
    <source>
        <dbReference type="ARBA" id="ARBA00022692"/>
    </source>
</evidence>
<dbReference type="InterPro" id="IPR020846">
    <property type="entry name" value="MFS_dom"/>
</dbReference>
<feature type="transmembrane region" description="Helical" evidence="6">
    <location>
        <begin position="461"/>
        <end position="482"/>
    </location>
</feature>
<dbReference type="PANTHER" id="PTHR23506:SF30">
    <property type="entry name" value="SYNAPTIC VESICULAR AMINE TRANSPORTER"/>
    <property type="match status" value="1"/>
</dbReference>
<organism evidence="8 9">
    <name type="scientific">Lonchura striata</name>
    <name type="common">white-rumped munia</name>
    <dbReference type="NCBI Taxonomy" id="40157"/>
    <lineage>
        <taxon>Eukaryota</taxon>
        <taxon>Metazoa</taxon>
        <taxon>Chordata</taxon>
        <taxon>Craniata</taxon>
        <taxon>Vertebrata</taxon>
        <taxon>Euteleostomi</taxon>
        <taxon>Archelosauria</taxon>
        <taxon>Archosauria</taxon>
        <taxon>Dinosauria</taxon>
        <taxon>Saurischia</taxon>
        <taxon>Theropoda</taxon>
        <taxon>Coelurosauria</taxon>
        <taxon>Aves</taxon>
        <taxon>Neognathae</taxon>
        <taxon>Neoaves</taxon>
        <taxon>Telluraves</taxon>
        <taxon>Australaves</taxon>
        <taxon>Passeriformes</taxon>
        <taxon>Passeroidea</taxon>
        <taxon>Estrildidae</taxon>
        <taxon>Estrildinae</taxon>
        <taxon>Lonchura</taxon>
    </lineage>
</organism>
<proteinExistence type="predicted"/>
<keyword evidence="4 6" id="KW-1133">Transmembrane helix</keyword>
<keyword evidence="2" id="KW-0813">Transport</keyword>
<evidence type="ECO:0000313" key="9">
    <source>
        <dbReference type="Proteomes" id="UP000197619"/>
    </source>
</evidence>
<feature type="domain" description="Major facilitator superfamily (MFS) profile" evidence="7">
    <location>
        <begin position="290"/>
        <end position="590"/>
    </location>
</feature>
<evidence type="ECO:0000256" key="2">
    <source>
        <dbReference type="ARBA" id="ARBA00022448"/>
    </source>
</evidence>
<dbReference type="InterPro" id="IPR011701">
    <property type="entry name" value="MFS"/>
</dbReference>
<dbReference type="Pfam" id="PF07690">
    <property type="entry name" value="MFS_1"/>
    <property type="match status" value="2"/>
</dbReference>
<feature type="transmembrane region" description="Helical" evidence="6">
    <location>
        <begin position="163"/>
        <end position="186"/>
    </location>
</feature>
<comment type="caution">
    <text evidence="8">The sequence shown here is derived from an EMBL/GenBank/DDBJ whole genome shotgun (WGS) entry which is preliminary data.</text>
</comment>
<feature type="transmembrane region" description="Helical" evidence="6">
    <location>
        <begin position="278"/>
        <end position="301"/>
    </location>
</feature>
<dbReference type="CDD" id="cd17384">
    <property type="entry name" value="MFS_SLC18A1_2_VAT1_2"/>
    <property type="match status" value="1"/>
</dbReference>
<gene>
    <name evidence="8" type="primary">SLC18A2</name>
    <name evidence="8" type="ORF">RLOC_00012411</name>
</gene>
<feature type="transmembrane region" description="Helical" evidence="6">
    <location>
        <begin position="433"/>
        <end position="455"/>
    </location>
</feature>
<protein>
    <submittedName>
        <fullName evidence="8">Synaptic vesicular amine transporter</fullName>
    </submittedName>
</protein>
<dbReference type="EMBL" id="MUZQ01000459">
    <property type="protein sequence ID" value="OWK51186.1"/>
    <property type="molecule type" value="Genomic_DNA"/>
</dbReference>
<evidence type="ECO:0000313" key="8">
    <source>
        <dbReference type="EMBL" id="OWK51186.1"/>
    </source>
</evidence>
<dbReference type="GO" id="GO:0005335">
    <property type="term" value="F:serotonin:sodium:chloride symporter activity"/>
    <property type="evidence" value="ECO:0007669"/>
    <property type="project" value="TreeGrafter"/>
</dbReference>
<dbReference type="InterPro" id="IPR036259">
    <property type="entry name" value="MFS_trans_sf"/>
</dbReference>
<comment type="subcellular location">
    <subcellularLocation>
        <location evidence="1">Membrane</location>
        <topology evidence="1">Multi-pass membrane protein</topology>
    </subcellularLocation>
</comment>
<dbReference type="InterPro" id="IPR050930">
    <property type="entry name" value="MFS_Vesicular_Transporter"/>
</dbReference>
<keyword evidence="3 6" id="KW-0812">Transmembrane</keyword>
<keyword evidence="9" id="KW-1185">Reference proteome</keyword>
<dbReference type="GO" id="GO:0030672">
    <property type="term" value="C:synaptic vesicle membrane"/>
    <property type="evidence" value="ECO:0007669"/>
    <property type="project" value="TreeGrafter"/>
</dbReference>
<dbReference type="PROSITE" id="PS50850">
    <property type="entry name" value="MFS"/>
    <property type="match status" value="1"/>
</dbReference>
<accession>A0A218UBZ0</accession>
<evidence type="ECO:0000259" key="7">
    <source>
        <dbReference type="PROSITE" id="PS50850"/>
    </source>
</evidence>
<name>A0A218UBZ0_9PASE</name>
<dbReference type="SUPFAM" id="SSF103473">
    <property type="entry name" value="MFS general substrate transporter"/>
    <property type="match status" value="1"/>
</dbReference>
<evidence type="ECO:0000256" key="4">
    <source>
        <dbReference type="ARBA" id="ARBA00022989"/>
    </source>
</evidence>
<evidence type="ECO:0000256" key="5">
    <source>
        <dbReference type="ARBA" id="ARBA00023136"/>
    </source>
</evidence>
<evidence type="ECO:0000256" key="6">
    <source>
        <dbReference type="SAM" id="Phobius"/>
    </source>
</evidence>
<feature type="transmembrane region" description="Helical" evidence="6">
    <location>
        <begin position="21"/>
        <end position="44"/>
    </location>
</feature>
<feature type="transmembrane region" description="Helical" evidence="6">
    <location>
        <begin position="198"/>
        <end position="218"/>
    </location>
</feature>
<sequence length="590" mass="64504">MAWGELGLLRWLRESRQSRKLILLIVFIALLLDNMLLTVVVPIIPSYLYSIEHEKNATEIQTTKPNLPSATMDSFQSIFSYYDNSTMVTGNESDKTQPGELHQSQTEQMVVSVTASPSDCPKDDKELLNENVRVGLLFASKATVQLMTNPFIGPLTNRIGYQIPLFAGFCIMFVSTIRMGLLATVYTDDEERGNAMGIALGGLAMGVLVGPPFGSVMYEFVGKSSPFLVLAALALFDGAFVLQSQKGTPLLTLLKDPYIIIAAGTRPFSSFFKPAIDVIPGLLACLGLSCFNSIVIFWFALHKDLRMYCSTGNASTALAVNIGQGNCKVPVESQSQPGRAKPFVLCSPSSISYLIGTNLFGILAHKIGRWLCALLGMLIVGISILCVPFAKNIYGLIAPTFGVGFAIGMVDSSMMPIMGYLVDLRHVSVYGSVYAIADVAFCMGFAIGPSAGGAIAKAIGFPWLMTIIGIVDIIFAPLCFFLRSPPAKEEKMWHNSASKKIPTHTDLRTPFALTAISVGSAPREERGIPEWCMQHQPQPQLDAKQKYSHSVFFQAILMDHNCPVKTKMYTQNNIQSYPIGEEEEEYESDE</sequence>
<reference evidence="8 9" key="1">
    <citation type="submission" date="2017-05" db="EMBL/GenBank/DDBJ databases">
        <title>Genome of assembly of the Bengalese finch, Lonchura striata domestica.</title>
        <authorList>
            <person name="Colquitt B.M."/>
            <person name="Brainard M.S."/>
        </authorList>
    </citation>
    <scope>NUCLEOTIDE SEQUENCE [LARGE SCALE GENOMIC DNA]</scope>
    <source>
        <strain evidence="8">White83orange57</strain>
    </source>
</reference>
<dbReference type="AlphaFoldDB" id="A0A218UBZ0"/>
<evidence type="ECO:0000256" key="1">
    <source>
        <dbReference type="ARBA" id="ARBA00004141"/>
    </source>
</evidence>